<dbReference type="Gene3D" id="1.10.357.10">
    <property type="entry name" value="Tetracycline Repressor, domain 2"/>
    <property type="match status" value="1"/>
</dbReference>
<feature type="DNA-binding region" description="H-T-H motif" evidence="2">
    <location>
        <begin position="27"/>
        <end position="46"/>
    </location>
</feature>
<dbReference type="GO" id="GO:0003677">
    <property type="term" value="F:DNA binding"/>
    <property type="evidence" value="ECO:0007669"/>
    <property type="project" value="UniProtKB-UniRule"/>
</dbReference>
<dbReference type="InterPro" id="IPR050109">
    <property type="entry name" value="HTH-type_TetR-like_transc_reg"/>
</dbReference>
<reference evidence="4" key="1">
    <citation type="submission" date="2023-02" db="EMBL/GenBank/DDBJ databases">
        <title>Genome of Flavobacteriaceae gen. nov. sp. strain F89.</title>
        <authorList>
            <person name="Wang Y."/>
        </authorList>
    </citation>
    <scope>NUCLEOTIDE SEQUENCE</scope>
    <source>
        <strain evidence="4">F89</strain>
    </source>
</reference>
<dbReference type="InterPro" id="IPR009057">
    <property type="entry name" value="Homeodomain-like_sf"/>
</dbReference>
<dbReference type="SUPFAM" id="SSF48498">
    <property type="entry name" value="Tetracyclin repressor-like, C-terminal domain"/>
    <property type="match status" value="1"/>
</dbReference>
<dbReference type="Gene3D" id="1.10.10.60">
    <property type="entry name" value="Homeodomain-like"/>
    <property type="match status" value="1"/>
</dbReference>
<evidence type="ECO:0000313" key="4">
    <source>
        <dbReference type="EMBL" id="MCG2462157.1"/>
    </source>
</evidence>
<keyword evidence="1 2" id="KW-0238">DNA-binding</keyword>
<dbReference type="RefSeq" id="WP_317903294.1">
    <property type="nucleotide sequence ID" value="NZ_JAIRBC010000025.1"/>
</dbReference>
<dbReference type="PROSITE" id="PS50977">
    <property type="entry name" value="HTH_TETR_2"/>
    <property type="match status" value="1"/>
</dbReference>
<protein>
    <submittedName>
        <fullName evidence="4">TetR family transcriptional regulator</fullName>
    </submittedName>
</protein>
<dbReference type="InterPro" id="IPR023772">
    <property type="entry name" value="DNA-bd_HTH_TetR-type_CS"/>
</dbReference>
<dbReference type="PROSITE" id="PS01081">
    <property type="entry name" value="HTH_TETR_1"/>
    <property type="match status" value="1"/>
</dbReference>
<dbReference type="Pfam" id="PF00440">
    <property type="entry name" value="TetR_N"/>
    <property type="match status" value="1"/>
</dbReference>
<organism evidence="4 5">
    <name type="scientific">Cerina litoralis</name>
    <dbReference type="NCBI Taxonomy" id="2874477"/>
    <lineage>
        <taxon>Bacteria</taxon>
        <taxon>Pseudomonadati</taxon>
        <taxon>Bacteroidota</taxon>
        <taxon>Flavobacteriia</taxon>
        <taxon>Flavobacteriales</taxon>
        <taxon>Flavobacteriaceae</taxon>
        <taxon>Cerina</taxon>
    </lineage>
</organism>
<evidence type="ECO:0000256" key="2">
    <source>
        <dbReference type="PROSITE-ProRule" id="PRU00335"/>
    </source>
</evidence>
<evidence type="ECO:0000256" key="1">
    <source>
        <dbReference type="ARBA" id="ARBA00023125"/>
    </source>
</evidence>
<dbReference type="EMBL" id="JAIRBC010000025">
    <property type="protein sequence ID" value="MCG2462157.1"/>
    <property type="molecule type" value="Genomic_DNA"/>
</dbReference>
<evidence type="ECO:0000313" key="5">
    <source>
        <dbReference type="Proteomes" id="UP001200642"/>
    </source>
</evidence>
<dbReference type="InterPro" id="IPR036271">
    <property type="entry name" value="Tet_transcr_reg_TetR-rel_C_sf"/>
</dbReference>
<name>A0AAE3EYP7_9FLAO</name>
<dbReference type="InterPro" id="IPR001647">
    <property type="entry name" value="HTH_TetR"/>
</dbReference>
<keyword evidence="5" id="KW-1185">Reference proteome</keyword>
<dbReference type="PRINTS" id="PR00455">
    <property type="entry name" value="HTHTETR"/>
</dbReference>
<dbReference type="PANTHER" id="PTHR30328:SF54">
    <property type="entry name" value="HTH-TYPE TRANSCRIPTIONAL REPRESSOR SCO4008"/>
    <property type="match status" value="1"/>
</dbReference>
<accession>A0AAE3EYP7</accession>
<evidence type="ECO:0000259" key="3">
    <source>
        <dbReference type="PROSITE" id="PS50977"/>
    </source>
</evidence>
<gene>
    <name evidence="4" type="ORF">K8352_15460</name>
</gene>
<comment type="caution">
    <text evidence="4">The sequence shown here is derived from an EMBL/GenBank/DDBJ whole genome shotgun (WGS) entry which is preliminary data.</text>
</comment>
<dbReference type="AlphaFoldDB" id="A0AAE3EYP7"/>
<proteinExistence type="predicted"/>
<dbReference type="PANTHER" id="PTHR30328">
    <property type="entry name" value="TRANSCRIPTIONAL REPRESSOR"/>
    <property type="match status" value="1"/>
</dbReference>
<feature type="domain" description="HTH tetR-type" evidence="3">
    <location>
        <begin position="4"/>
        <end position="64"/>
    </location>
</feature>
<sequence>MEWNEKQIRILEIAEKLFAENGFDGTSIRQISKEADINIAMISYYFGSKEKLLEALLLYRTGDFKMELESRVAKEQDFLKTVEDIVELVVKKIHRNRRTYKIIHFEYSNENRNIDFDSYIEQKKENYKLIQNFVERGQKAGVFAKNIRTELIIPTVLGTYFHFYYNKRFFQSLQYLNEPADIDQYVTEILTPHVQKTIKALLTYEV</sequence>
<dbReference type="SUPFAM" id="SSF46689">
    <property type="entry name" value="Homeodomain-like"/>
    <property type="match status" value="1"/>
</dbReference>
<dbReference type="Proteomes" id="UP001200642">
    <property type="component" value="Unassembled WGS sequence"/>
</dbReference>